<dbReference type="NCBIfam" id="TIGR04131">
    <property type="entry name" value="Bac_Flav_CTERM"/>
    <property type="match status" value="1"/>
</dbReference>
<dbReference type="InterPro" id="IPR013783">
    <property type="entry name" value="Ig-like_fold"/>
</dbReference>
<dbReference type="NCBIfam" id="NF033510">
    <property type="entry name" value="Ca_tandemer"/>
    <property type="match status" value="5"/>
</dbReference>
<dbReference type="InterPro" id="IPR044016">
    <property type="entry name" value="Big_13"/>
</dbReference>
<dbReference type="EMBL" id="CP040749">
    <property type="protein sequence ID" value="QCX38255.1"/>
    <property type="molecule type" value="Genomic_DNA"/>
</dbReference>
<protein>
    <submittedName>
        <fullName evidence="4">T9SS type B sorting domain-containing protein</fullName>
    </submittedName>
</protein>
<dbReference type="Proteomes" id="UP000306229">
    <property type="component" value="Chromosome"/>
</dbReference>
<keyword evidence="5" id="KW-1185">Reference proteome</keyword>
<accession>A0A5B7TNQ1</accession>
<dbReference type="NCBIfam" id="TIGR01451">
    <property type="entry name" value="B_ant_repeat"/>
    <property type="match status" value="1"/>
</dbReference>
<evidence type="ECO:0000259" key="3">
    <source>
        <dbReference type="Pfam" id="PF19081"/>
    </source>
</evidence>
<feature type="domain" description="Bacterial Ig-like" evidence="2">
    <location>
        <begin position="972"/>
        <end position="1048"/>
    </location>
</feature>
<dbReference type="Pfam" id="PF01345">
    <property type="entry name" value="DUF11"/>
    <property type="match status" value="1"/>
</dbReference>
<gene>
    <name evidence="4" type="ORF">FF125_07350</name>
</gene>
<evidence type="ECO:0000259" key="1">
    <source>
        <dbReference type="Pfam" id="PF01345"/>
    </source>
</evidence>
<dbReference type="Gene3D" id="2.60.40.10">
    <property type="entry name" value="Immunoglobulins"/>
    <property type="match status" value="6"/>
</dbReference>
<dbReference type="Pfam" id="PF13585">
    <property type="entry name" value="CHU_C"/>
    <property type="match status" value="1"/>
</dbReference>
<evidence type="ECO:0000313" key="5">
    <source>
        <dbReference type="Proteomes" id="UP000306229"/>
    </source>
</evidence>
<dbReference type="InterPro" id="IPR001434">
    <property type="entry name" value="OmcB-like_DUF11"/>
</dbReference>
<dbReference type="KEGG" id="fbe:FF125_07350"/>
<proteinExistence type="predicted"/>
<name>A0A5B7TNQ1_9FLAO</name>
<feature type="domain" description="DUF11" evidence="1">
    <location>
        <begin position="1157"/>
        <end position="1271"/>
    </location>
</feature>
<dbReference type="Pfam" id="PF19077">
    <property type="entry name" value="Big_13"/>
    <property type="match status" value="2"/>
</dbReference>
<feature type="domain" description="Bacterial Ig-like" evidence="2">
    <location>
        <begin position="1071"/>
        <end position="1145"/>
    </location>
</feature>
<evidence type="ECO:0000313" key="4">
    <source>
        <dbReference type="EMBL" id="QCX38255.1"/>
    </source>
</evidence>
<sequence>MRFKFNTRLLFPFLFVPIFLILGQSEVFAQTKVFATTVSNRNHTTDFENAVDSDLQTKAVIRANTGTALGIGAYSGQLELKFPATVSANTTSYIKIDADDNLFPALLGGNLGHLIDDILGTVLIGNQEFSIQVLNGTTELLSANSQIDGDFAKPNIRLVVNALNEYFIAVTPNQAYDKIKITNRIGSLLGLNNTKRLNVYGAFYNSSPNECGQAAYTSYDGYGLNLDALNIGGVGVTHPEYAIDANPDNFSELSMGILSAAGSISQTIYFEGLSNINDNYNIRLKLDPSLLTVGVANSIHIIAKNGTNEVANISLSSLLNADLLTLLQGNRIAKIPFSPESKIDRITIKYISLLNVNLTQRLDFYGIERSPELPTIASVNLNQTACKGSTANLVATSNDASLELRWYEELESENPLAIHSTGEAFTTPEIQGDHTYYVAAGKPGCPIESARVAVHITALATPSSDDILIRGNEAPFCSSSLVVLTPESSEKGIFSWYFDANKTLKITNGLIQNGVTYSIDTNGTLSIDGLSVANSPYNYYVGLTNEKGCSNALGDLKMTSVSIINGNLVPIISLDENTTADDTISEVEASEIIIISGTVSSDAQIGDVINLFINNNTYTTAVKDNYTFEIGVDGSDLAEDDDLTIDALLKTTNGTCSSTAADSDSYALNSITLTVPTVNAQQSNDSSPIITGTADSDDNLTVRVNGIDYTENDGDLVDHGDDTWSLTIPESNALPEGTYDVAVTVSDNEGHTANDATTDELVIEANAVVLTVPTVNAQQTNDGTPIVTGTADSADNLIVEVNGINFTENDGDLVDHGDDTWSLTIPEPNALPAGTYDVAVTVTDDDSHTANDATTDELVIEANAVVLTIPTVNAQQSNDSTPIITGTADSADNLIVEVNGIDYTENDGDLVDHGDDTWSLTIPESNALQEGTYDVAVTVSDNEGHTANDATTDELVIDANAVVLTVPTVNAQQTNDGTPIVTGTADSADNLIVEVNGINYTENDGDLVDHGDNTWSLTIPEPNALPEGSYDVAVTVSDNDGHTANDATADELVIEANAVVLTVPTVNAQQSNDSTPIITGTADSADNLTVRVNGIDYTENDGDLVDHGDDSWSLTIPESNALPEGTYDVAVTVSDNDGHTANDATADELVIEAVTSDLTITKTVNVLTPLIGETIVFTITVHNSGETNLNEILVDEQIRDGFTFLNSTVSVGEYNSAQGIWTISQLDINETATLMVTVKVNTSGDTSNTATIISSDPEETNIDNNSDTVTITRSCLTIYNEFSPNNDGANDTFKIKCIEQYPLNTLKIFNRYGSLVYSTSSYKNNWKGIANVSGVVRKGEALPSGTYFYVLKIKDFDKELTGWLFLAK</sequence>
<dbReference type="InterPro" id="IPR047589">
    <property type="entry name" value="DUF11_rpt"/>
</dbReference>
<dbReference type="Pfam" id="PF19081">
    <property type="entry name" value="Ig_7"/>
    <property type="match status" value="1"/>
</dbReference>
<organism evidence="4 5">
    <name type="scientific">Aureibaculum algae</name>
    <dbReference type="NCBI Taxonomy" id="2584122"/>
    <lineage>
        <taxon>Bacteria</taxon>
        <taxon>Pseudomonadati</taxon>
        <taxon>Bacteroidota</taxon>
        <taxon>Flavobacteriia</taxon>
        <taxon>Flavobacteriales</taxon>
        <taxon>Flavobacteriaceae</taxon>
        <taxon>Aureibaculum</taxon>
    </lineage>
</organism>
<dbReference type="RefSeq" id="WP_138949153.1">
    <property type="nucleotide sequence ID" value="NZ_CP040749.1"/>
</dbReference>
<evidence type="ECO:0000259" key="2">
    <source>
        <dbReference type="Pfam" id="PF19077"/>
    </source>
</evidence>
<dbReference type="InterPro" id="IPR026341">
    <property type="entry name" value="T9SS_type_B"/>
</dbReference>
<feature type="domain" description="Ig-like" evidence="3">
    <location>
        <begin position="374"/>
        <end position="457"/>
    </location>
</feature>
<reference evidence="4 5" key="1">
    <citation type="submission" date="2019-05" db="EMBL/GenBank/DDBJ databases">
        <title>Algicella ahnfeltiae gen. nov., sp. nov., a novel marine bacterium of the family Flavobacteriaceae isolated from a red alga.</title>
        <authorList>
            <person name="Nedashkovskaya O.I."/>
            <person name="Kukhlevskiy A.D."/>
            <person name="Kim S.-G."/>
            <person name="Zhukova N.V."/>
            <person name="Mikhailov V.V."/>
        </authorList>
    </citation>
    <scope>NUCLEOTIDE SEQUENCE [LARGE SCALE GENOMIC DNA]</scope>
    <source>
        <strain evidence="4 5">10Alg115</strain>
    </source>
</reference>
<dbReference type="OrthoDB" id="9805017at2"/>
<dbReference type="InterPro" id="IPR044023">
    <property type="entry name" value="Ig_7"/>
</dbReference>